<feature type="compositionally biased region" description="Basic and acidic residues" evidence="1">
    <location>
        <begin position="42"/>
        <end position="52"/>
    </location>
</feature>
<feature type="compositionally biased region" description="Basic residues" evidence="1">
    <location>
        <begin position="77"/>
        <end position="111"/>
    </location>
</feature>
<feature type="region of interest" description="Disordered" evidence="1">
    <location>
        <begin position="1"/>
        <end position="118"/>
    </location>
</feature>
<dbReference type="AlphaFoldDB" id="A0A0A9E6K0"/>
<proteinExistence type="predicted"/>
<dbReference type="EMBL" id="GBRH01204370">
    <property type="protein sequence ID" value="JAD93525.1"/>
    <property type="molecule type" value="Transcribed_RNA"/>
</dbReference>
<feature type="compositionally biased region" description="Low complexity" evidence="1">
    <location>
        <begin position="60"/>
        <end position="76"/>
    </location>
</feature>
<protein>
    <submittedName>
        <fullName evidence="2">Uncharacterized protein</fullName>
    </submittedName>
</protein>
<reference evidence="2" key="2">
    <citation type="journal article" date="2015" name="Data Brief">
        <title>Shoot transcriptome of the giant reed, Arundo donax.</title>
        <authorList>
            <person name="Barrero R.A."/>
            <person name="Guerrero F.D."/>
            <person name="Moolhuijzen P."/>
            <person name="Goolsby J.A."/>
            <person name="Tidwell J."/>
            <person name="Bellgard S.E."/>
            <person name="Bellgard M.I."/>
        </authorList>
    </citation>
    <scope>NUCLEOTIDE SEQUENCE</scope>
    <source>
        <tissue evidence="2">Shoot tissue taken approximately 20 cm above the soil surface</tissue>
    </source>
</reference>
<reference evidence="2" key="1">
    <citation type="submission" date="2014-09" db="EMBL/GenBank/DDBJ databases">
        <authorList>
            <person name="Magalhaes I.L.F."/>
            <person name="Oliveira U."/>
            <person name="Santos F.R."/>
            <person name="Vidigal T.H.D.A."/>
            <person name="Brescovit A.D."/>
            <person name="Santos A.J."/>
        </authorList>
    </citation>
    <scope>NUCLEOTIDE SEQUENCE</scope>
    <source>
        <tissue evidence="2">Shoot tissue taken approximately 20 cm above the soil surface</tissue>
    </source>
</reference>
<sequence length="147" mass="16505">MVALSGAVHQLPQPALRRIEPQRRGRGGAPGQLPAVRRRRQPRADGRGDAQRVRQRLLRRPALPARGAPLRPGALQRRLHRRARPHLRVQRRAVPRRLHRGHGAHGQHRRAHGESGTDQGHLLQGELTAQLLRVKARAYGNVGPVWC</sequence>
<name>A0A0A9E6K0_ARUDO</name>
<evidence type="ECO:0000256" key="1">
    <source>
        <dbReference type="SAM" id="MobiDB-lite"/>
    </source>
</evidence>
<organism evidence="2">
    <name type="scientific">Arundo donax</name>
    <name type="common">Giant reed</name>
    <name type="synonym">Donax arundinaceus</name>
    <dbReference type="NCBI Taxonomy" id="35708"/>
    <lineage>
        <taxon>Eukaryota</taxon>
        <taxon>Viridiplantae</taxon>
        <taxon>Streptophyta</taxon>
        <taxon>Embryophyta</taxon>
        <taxon>Tracheophyta</taxon>
        <taxon>Spermatophyta</taxon>
        <taxon>Magnoliopsida</taxon>
        <taxon>Liliopsida</taxon>
        <taxon>Poales</taxon>
        <taxon>Poaceae</taxon>
        <taxon>PACMAD clade</taxon>
        <taxon>Arundinoideae</taxon>
        <taxon>Arundineae</taxon>
        <taxon>Arundo</taxon>
    </lineage>
</organism>
<accession>A0A0A9E6K0</accession>
<evidence type="ECO:0000313" key="2">
    <source>
        <dbReference type="EMBL" id="JAD93525.1"/>
    </source>
</evidence>